<dbReference type="RefSeq" id="XP_026736871.1">
    <property type="nucleotide sequence ID" value="XM_026881070.1"/>
</dbReference>
<dbReference type="AlphaFoldDB" id="A0A7E5W9J2"/>
<gene>
    <name evidence="5" type="primary">LOC113500320</name>
</gene>
<accession>A0A7E5W9J2</accession>
<organism evidence="4 5">
    <name type="scientific">Trichoplusia ni</name>
    <name type="common">Cabbage looper</name>
    <dbReference type="NCBI Taxonomy" id="7111"/>
    <lineage>
        <taxon>Eukaryota</taxon>
        <taxon>Metazoa</taxon>
        <taxon>Ecdysozoa</taxon>
        <taxon>Arthropoda</taxon>
        <taxon>Hexapoda</taxon>
        <taxon>Insecta</taxon>
        <taxon>Pterygota</taxon>
        <taxon>Neoptera</taxon>
        <taxon>Endopterygota</taxon>
        <taxon>Lepidoptera</taxon>
        <taxon>Glossata</taxon>
        <taxon>Ditrysia</taxon>
        <taxon>Noctuoidea</taxon>
        <taxon>Noctuidae</taxon>
        <taxon>Plusiinae</taxon>
        <taxon>Trichoplusia</taxon>
    </lineage>
</organism>
<dbReference type="OrthoDB" id="3180714at2759"/>
<evidence type="ECO:0000313" key="5">
    <source>
        <dbReference type="RefSeq" id="XP_026736871.1"/>
    </source>
</evidence>
<protein>
    <submittedName>
        <fullName evidence="5">Probable inactive tRNA-specific adenosine deaminase-like protein 3</fullName>
    </submittedName>
</protein>
<dbReference type="GO" id="GO:0005634">
    <property type="term" value="C:nucleus"/>
    <property type="evidence" value="ECO:0007669"/>
    <property type="project" value="TreeGrafter"/>
</dbReference>
<dbReference type="PANTHER" id="PTHR11079:SF156">
    <property type="entry name" value="INACTIVE TRNA-SPECIFIC ADENOSINE DEAMINASE-LIKE PROTEIN 3-RELATED"/>
    <property type="match status" value="1"/>
</dbReference>
<dbReference type="GO" id="GO:0002100">
    <property type="term" value="P:tRNA wobble adenosine to inosine editing"/>
    <property type="evidence" value="ECO:0007669"/>
    <property type="project" value="InterPro"/>
</dbReference>
<comment type="similarity">
    <text evidence="2">Belongs to the cytidine and deoxycytidylate deaminase family. ADAT3 subfamily.</text>
</comment>
<dbReference type="SUPFAM" id="SSF53927">
    <property type="entry name" value="Cytidine deaminase-like"/>
    <property type="match status" value="1"/>
</dbReference>
<dbReference type="GO" id="GO:0046872">
    <property type="term" value="F:metal ion binding"/>
    <property type="evidence" value="ECO:0007669"/>
    <property type="project" value="UniProtKB-KW"/>
</dbReference>
<dbReference type="InParanoid" id="A0A7E5W9J2"/>
<feature type="domain" description="CMP/dCMP-type deaminase" evidence="3">
    <location>
        <begin position="211"/>
        <end position="349"/>
    </location>
</feature>
<dbReference type="GO" id="GO:0052717">
    <property type="term" value="F:tRNA-specific adenosine-34 deaminase activity"/>
    <property type="evidence" value="ECO:0007669"/>
    <property type="project" value="UniProtKB-EC"/>
</dbReference>
<evidence type="ECO:0000313" key="4">
    <source>
        <dbReference type="Proteomes" id="UP000322000"/>
    </source>
</evidence>
<dbReference type="GO" id="GO:0005737">
    <property type="term" value="C:cytoplasm"/>
    <property type="evidence" value="ECO:0007669"/>
    <property type="project" value="TreeGrafter"/>
</dbReference>
<dbReference type="PANTHER" id="PTHR11079">
    <property type="entry name" value="CYTOSINE DEAMINASE FAMILY MEMBER"/>
    <property type="match status" value="1"/>
</dbReference>
<evidence type="ECO:0000256" key="2">
    <source>
        <dbReference type="ARBA" id="ARBA00038160"/>
    </source>
</evidence>
<evidence type="ECO:0000259" key="3">
    <source>
        <dbReference type="PROSITE" id="PS51747"/>
    </source>
</evidence>
<dbReference type="InterPro" id="IPR002125">
    <property type="entry name" value="CMP_dCMP_dom"/>
</dbReference>
<reference evidence="5" key="1">
    <citation type="submission" date="2025-08" db="UniProtKB">
        <authorList>
            <consortium name="RefSeq"/>
        </authorList>
    </citation>
    <scope>IDENTIFICATION</scope>
</reference>
<dbReference type="Proteomes" id="UP000322000">
    <property type="component" value="Chromosome 13"/>
</dbReference>
<name>A0A7E5W9J2_TRINI</name>
<dbReference type="InterPro" id="IPR016193">
    <property type="entry name" value="Cytidine_deaminase-like"/>
</dbReference>
<dbReference type="FunCoup" id="A0A7E5W9J2">
    <property type="interactions" value="628"/>
</dbReference>
<dbReference type="GeneID" id="113500320"/>
<dbReference type="Gene3D" id="3.40.140.10">
    <property type="entry name" value="Cytidine Deaminase, domain 2"/>
    <property type="match status" value="1"/>
</dbReference>
<dbReference type="KEGG" id="tnl:113500320"/>
<dbReference type="Pfam" id="PF00383">
    <property type="entry name" value="dCMP_cyt_deam_1"/>
    <property type="match status" value="1"/>
</dbReference>
<dbReference type="PROSITE" id="PS51747">
    <property type="entry name" value="CYT_DCMP_DEAMINASES_2"/>
    <property type="match status" value="1"/>
</dbReference>
<sequence>MSEIKEPRLKRPKMSETVDNFIDNIINMKKNLHAVLGDEFHSSIPLLQVYTGHVRDLKQLSKIIVILNEKIQLKEMQHLKRARKKDVLLCPTDYVSHDVKSEDSVQKYLEEHIPELKDAFEFFKITEVPLLAPKLKRQHEEFSKIWSCNFHPNKYLEKLCGNEFFAEDELTSHRLYMGMTFEIARFYLSQMNSSLEMTDIILRDTNATVIVDPSTKSVVAVAFDNRQYHPVQHSAMLAIDNVAKTQNGGAWDTATDVKDVSLRGIEIELLVHLKEKFPNVKFGARTYLTKNALNESKMSVSGSPYLCTGYYVYLMREPCVMCSMGLVHARANRVFYCLKNNRKGALGSKTKLQCVSSLNHHFEVFTDFL</sequence>
<keyword evidence="1" id="KW-0819">tRNA processing</keyword>
<evidence type="ECO:0000256" key="1">
    <source>
        <dbReference type="ARBA" id="ARBA00022694"/>
    </source>
</evidence>
<proteinExistence type="inferred from homology"/>
<keyword evidence="4" id="KW-1185">Reference proteome</keyword>